<gene>
    <name evidence="1" type="ORF">PMAYCL1PPCAC_00530</name>
</gene>
<reference evidence="2" key="1">
    <citation type="submission" date="2022-10" db="EMBL/GenBank/DDBJ databases">
        <title>Genome assembly of Pristionchus species.</title>
        <authorList>
            <person name="Yoshida K."/>
            <person name="Sommer R.J."/>
        </authorList>
    </citation>
    <scope>NUCLEOTIDE SEQUENCE [LARGE SCALE GENOMIC DNA]</scope>
    <source>
        <strain evidence="2">RS5460</strain>
    </source>
</reference>
<organism evidence="1 2">
    <name type="scientific">Pristionchus mayeri</name>
    <dbReference type="NCBI Taxonomy" id="1317129"/>
    <lineage>
        <taxon>Eukaryota</taxon>
        <taxon>Metazoa</taxon>
        <taxon>Ecdysozoa</taxon>
        <taxon>Nematoda</taxon>
        <taxon>Chromadorea</taxon>
        <taxon>Rhabditida</taxon>
        <taxon>Rhabditina</taxon>
        <taxon>Diplogasteromorpha</taxon>
        <taxon>Diplogasteroidea</taxon>
        <taxon>Neodiplogasteridae</taxon>
        <taxon>Pristionchus</taxon>
    </lineage>
</organism>
<dbReference type="EMBL" id="BTRK01000001">
    <property type="protein sequence ID" value="GMR30335.1"/>
    <property type="molecule type" value="Genomic_DNA"/>
</dbReference>
<dbReference type="AlphaFoldDB" id="A0AAN5C4I5"/>
<sequence>PTKDRGVAAAAEKLHEAAAAADDYEIDKEKWVKEAADFFMKMCDHFWTGDDPKLDSEFLQKMGSRLRKMEDSDVDLEDLIAKELIPRIHEKKFLFCSFCNRFMLGSLDAVMHIASPEHLTRMTSEILPAFTLMLKMVEKSVQEMHRDESDIAKRERERCSSMSLEDRELRPTKEFIESLNRKFVNSESVMKSKVAQALNFVSACANDSEKVEFVIDQILIHIDDHKARCIQCKLIFDDETEYFRHLTTVFHMQKTGLFDVITIITNLHALNVLDRD</sequence>
<feature type="non-terminal residue" evidence="1">
    <location>
        <position position="276"/>
    </location>
</feature>
<evidence type="ECO:0000313" key="1">
    <source>
        <dbReference type="EMBL" id="GMR30335.1"/>
    </source>
</evidence>
<keyword evidence="2" id="KW-1185">Reference proteome</keyword>
<protein>
    <submittedName>
        <fullName evidence="1">Uncharacterized protein</fullName>
    </submittedName>
</protein>
<proteinExistence type="predicted"/>
<name>A0AAN5C4I5_9BILA</name>
<dbReference type="Proteomes" id="UP001328107">
    <property type="component" value="Unassembled WGS sequence"/>
</dbReference>
<comment type="caution">
    <text evidence="1">The sequence shown here is derived from an EMBL/GenBank/DDBJ whole genome shotgun (WGS) entry which is preliminary data.</text>
</comment>
<evidence type="ECO:0000313" key="2">
    <source>
        <dbReference type="Proteomes" id="UP001328107"/>
    </source>
</evidence>
<feature type="non-terminal residue" evidence="1">
    <location>
        <position position="1"/>
    </location>
</feature>
<accession>A0AAN5C4I5</accession>